<accession>A0A1C3KFF9</accession>
<name>A0A1C3KFF9_PLAMA</name>
<dbReference type="AlphaFoldDB" id="A0A1C3KFF9"/>
<proteinExistence type="predicted"/>
<reference evidence="2 3" key="1">
    <citation type="submission" date="2016-06" db="EMBL/GenBank/DDBJ databases">
        <authorList>
            <consortium name="Pathogen Informatics"/>
        </authorList>
    </citation>
    <scope>NUCLEOTIDE SEQUENCE [LARGE SCALE GENOMIC DNA]</scope>
    <source>
        <strain evidence="2">PmlGA01</strain>
    </source>
</reference>
<sequence>MNENQKDNEKEAQRDSELLRESLLDDQFEESSSNRFLLFNNENPSETDKTHSQQKLKAEKPYMHKNLMSNFSVEKCKEFLSKMEKSNKDIISMDAESIIIDKDILDHSNYNNDKACVVMDVSMGIFDVHNENLSECKLNDMNITVSEVVNRVNKNFDQKREYSLLTLIYEPDEQHEKDLIQEI</sequence>
<protein>
    <submittedName>
        <fullName evidence="2">Uncharacterized protein</fullName>
    </submittedName>
</protein>
<dbReference type="Proteomes" id="UP000219799">
    <property type="component" value="Chromosome 13"/>
</dbReference>
<evidence type="ECO:0000313" key="3">
    <source>
        <dbReference type="Proteomes" id="UP000219799"/>
    </source>
</evidence>
<dbReference type="EMBL" id="LT594501">
    <property type="protein sequence ID" value="SBT72339.1"/>
    <property type="molecule type" value="Genomic_DNA"/>
</dbReference>
<dbReference type="VEuPathDB" id="PlasmoDB:PmUG01_13040200"/>
<feature type="region of interest" description="Disordered" evidence="1">
    <location>
        <begin position="29"/>
        <end position="55"/>
    </location>
</feature>
<evidence type="ECO:0000256" key="1">
    <source>
        <dbReference type="SAM" id="MobiDB-lite"/>
    </source>
</evidence>
<organism evidence="2 3">
    <name type="scientific">Plasmodium malariae</name>
    <dbReference type="NCBI Taxonomy" id="5858"/>
    <lineage>
        <taxon>Eukaryota</taxon>
        <taxon>Sar</taxon>
        <taxon>Alveolata</taxon>
        <taxon>Apicomplexa</taxon>
        <taxon>Aconoidasida</taxon>
        <taxon>Haemosporida</taxon>
        <taxon>Plasmodiidae</taxon>
        <taxon>Plasmodium</taxon>
        <taxon>Plasmodium (Plasmodium)</taxon>
    </lineage>
</organism>
<feature type="compositionally biased region" description="Polar residues" evidence="1">
    <location>
        <begin position="30"/>
        <end position="44"/>
    </location>
</feature>
<feature type="compositionally biased region" description="Basic and acidic residues" evidence="1">
    <location>
        <begin position="46"/>
        <end position="55"/>
    </location>
</feature>
<evidence type="ECO:0000313" key="2">
    <source>
        <dbReference type="EMBL" id="SBT72339.1"/>
    </source>
</evidence>
<gene>
    <name evidence="2" type="primary">PmlGA01_130033600</name>
    <name evidence="2" type="ORF">PMLGA01_130033600</name>
</gene>